<dbReference type="Proteomes" id="UP000001120">
    <property type="component" value="Chromosome"/>
</dbReference>
<evidence type="ECO:0000313" key="1">
    <source>
        <dbReference type="EMBL" id="QDE58123.1"/>
    </source>
</evidence>
<protein>
    <recommendedName>
        <fullName evidence="3">Peptidoglycan binding-like domain-containing protein</fullName>
    </recommendedName>
</protein>
<evidence type="ECO:0000313" key="2">
    <source>
        <dbReference type="Proteomes" id="UP000001120"/>
    </source>
</evidence>
<reference evidence="1 2" key="1">
    <citation type="journal article" date="2007" name="Nat. Biotechnol.">
        <title>Comparative analysis of the complete genome sequence of the plant growth-promoting bacterium Bacillus amyloliquefaciens FZB42.</title>
        <authorList>
            <person name="Chen X.H."/>
            <person name="Koumoutsi A."/>
            <person name="Scholz R."/>
            <person name="Eisenreich A."/>
            <person name="Schneider K."/>
            <person name="Heinemeyer I."/>
            <person name="Morgenstern B."/>
            <person name="Voss B."/>
            <person name="Hess W.R."/>
            <person name="Reva O."/>
            <person name="Junge H."/>
            <person name="Voigt B."/>
            <person name="Jungblut P.R."/>
            <person name="Vater J."/>
            <person name="Sussmuth R."/>
            <person name="Liesegang H."/>
            <person name="Strittmatter A."/>
            <person name="Gottschalk G."/>
            <person name="Borriss R."/>
        </authorList>
    </citation>
    <scope>NUCLEOTIDE SEQUENCE [LARGE SCALE GENOMIC DNA]</scope>
    <source>
        <strain evidence="2">DSM 23117 / BGSC 10A6 / LMG 26770 / FZB42</strain>
    </source>
</reference>
<gene>
    <name evidence="1" type="ORF">RBAM_38240</name>
</gene>
<organism evidence="1 2">
    <name type="scientific">Bacillus velezensis (strain DSM 23117 / BGSC 10A6 / LMG 26770 / FZB42)</name>
    <name type="common">Bacillus amyloliquefaciens subsp. plantarum</name>
    <dbReference type="NCBI Taxonomy" id="326423"/>
    <lineage>
        <taxon>Bacteria</taxon>
        <taxon>Bacillati</taxon>
        <taxon>Bacillota</taxon>
        <taxon>Bacilli</taxon>
        <taxon>Bacillales</taxon>
        <taxon>Bacillaceae</taxon>
        <taxon>Bacillus</taxon>
        <taxon>Bacillus amyloliquefaciens group</taxon>
    </lineage>
</organism>
<name>A0A4Y6A887_BACVZ</name>
<evidence type="ECO:0008006" key="3">
    <source>
        <dbReference type="Google" id="ProtNLM"/>
    </source>
</evidence>
<keyword evidence="2" id="KW-1185">Reference proteome</keyword>
<dbReference type="KEGG" id="bay:RBAM_38240"/>
<accession>A0A4Y6A887</accession>
<sequence>MKRFRFMYGLSVDGVYGPKTKGKMLSLLKYMKRPFSRAVRLSRKSRQLF</sequence>
<dbReference type="EMBL" id="CP000560">
    <property type="protein sequence ID" value="QDE58123.1"/>
    <property type="molecule type" value="Genomic_DNA"/>
</dbReference>
<proteinExistence type="predicted"/>
<dbReference type="AlphaFoldDB" id="A0A4Y6A887"/>